<dbReference type="EMBL" id="ALWX01000014">
    <property type="protein sequence ID" value="EKA62102.1"/>
    <property type="molecule type" value="Genomic_DNA"/>
</dbReference>
<dbReference type="Proteomes" id="UP000004474">
    <property type="component" value="Unassembled WGS sequence"/>
</dbReference>
<accession>K1E9H6</accession>
<protein>
    <submittedName>
        <fullName evidence="1">Uncharacterized protein</fullName>
    </submittedName>
</protein>
<reference evidence="2 4" key="1">
    <citation type="journal article" date="2009" name="Int. J. Syst. Evol. Microbiol.">
        <title>Janibacter hoylei sp. nov., Bacillus isronensis sp. nov. and Bacillus aryabhattai sp. nov., isolated from cryotubes used for collecting air from the upper atmosphere.</title>
        <authorList>
            <person name="Shivaji S."/>
            <person name="Chaturvedi P."/>
            <person name="Begum Z."/>
            <person name="Pindi P.K."/>
            <person name="Manorama R."/>
            <person name="Padmanaban D.A."/>
            <person name="Shouche Y.S."/>
            <person name="Pawar S."/>
            <person name="Vaishampayan P."/>
            <person name="Dutt C.B."/>
            <person name="Datta G.N."/>
            <person name="Manchanda R.K."/>
            <person name="Rao U.R."/>
            <person name="Bhargava P.M."/>
            <person name="Narlikar J.V."/>
        </authorList>
    </citation>
    <scope>NUCLEOTIDE SEQUENCE [LARGE SCALE GENOMIC DNA]</scope>
    <source>
        <strain evidence="2 4">PVAS-1</strain>
    </source>
</reference>
<keyword evidence="4" id="KW-1185">Reference proteome</keyword>
<dbReference type="EMBL" id="PIPF01000002">
    <property type="protein sequence ID" value="RWU85171.1"/>
    <property type="molecule type" value="Genomic_DNA"/>
</dbReference>
<evidence type="ECO:0000313" key="3">
    <source>
        <dbReference type="Proteomes" id="UP000004474"/>
    </source>
</evidence>
<evidence type="ECO:0000313" key="4">
    <source>
        <dbReference type="Proteomes" id="UP000288711"/>
    </source>
</evidence>
<evidence type="ECO:0000313" key="2">
    <source>
        <dbReference type="EMBL" id="RWU85171.1"/>
    </source>
</evidence>
<organism evidence="1 3">
    <name type="scientific">Janibacter hoylei PVAS-1</name>
    <dbReference type="NCBI Taxonomy" id="1210046"/>
    <lineage>
        <taxon>Bacteria</taxon>
        <taxon>Bacillati</taxon>
        <taxon>Actinomycetota</taxon>
        <taxon>Actinomycetes</taxon>
        <taxon>Micrococcales</taxon>
        <taxon>Intrasporangiaceae</taxon>
        <taxon>Janibacter</taxon>
    </lineage>
</organism>
<dbReference type="RefSeq" id="WP_007925208.1">
    <property type="nucleotide sequence ID" value="NZ_ALWX01000014.1"/>
</dbReference>
<dbReference type="STRING" id="1210046.B277_03600"/>
<sequence length="150" mass="15509">MSCSTVHESSTQTVEIVVAAPPVLEEVDGGLVVDDDVGDVVVDVVAVAEVLLDELGSAVVVVDEVVVVRELAVLVSVVRVGVSDPQAVRATAATGTAHQVMLRRMTAPPSAATPCRSPPPADRMWPVDASTAMGCACGSSRCERPTNGYR</sequence>
<dbReference type="AlphaFoldDB" id="K1E9H6"/>
<evidence type="ECO:0000313" key="1">
    <source>
        <dbReference type="EMBL" id="EKA62102.1"/>
    </source>
</evidence>
<dbReference type="PATRIC" id="fig|1210046.3.peg.695"/>
<name>K1E9H6_9MICO</name>
<gene>
    <name evidence="1" type="ORF">B277_03600</name>
    <name evidence="2" type="ORF">CWN80_03215</name>
</gene>
<proteinExistence type="predicted"/>
<reference evidence="1 3" key="2">
    <citation type="journal article" date="2012" name="J. Bacteriol.">
        <title>Genome Sequence of Janibacter hoylei MTCC8307, Isolated from the Stratospheric Air.</title>
        <authorList>
            <person name="Pawar S.P."/>
            <person name="Dhotre D.P."/>
            <person name="Shetty S.A."/>
            <person name="Chowdhury S.P."/>
            <person name="Chaudhari B.L."/>
            <person name="Shouche Y.S."/>
        </authorList>
    </citation>
    <scope>NUCLEOTIDE SEQUENCE [LARGE SCALE GENOMIC DNA]</scope>
    <source>
        <strain evidence="1 3">PVAS-1</strain>
    </source>
</reference>
<dbReference type="Proteomes" id="UP000288711">
    <property type="component" value="Unassembled WGS sequence"/>
</dbReference>
<comment type="caution">
    <text evidence="1">The sequence shown here is derived from an EMBL/GenBank/DDBJ whole genome shotgun (WGS) entry which is preliminary data.</text>
</comment>
<reference evidence="2" key="3">
    <citation type="submission" date="2017-11" db="EMBL/GenBank/DDBJ databases">
        <authorList>
            <person name="Seuylemezian A."/>
            <person name="Cooper K."/>
            <person name="Vaishampayan P."/>
        </authorList>
    </citation>
    <scope>NUCLEOTIDE SEQUENCE</scope>
    <source>
        <strain evidence="2">PVAS-1</strain>
    </source>
</reference>